<name>A0A804L0U1_MUSAM</name>
<dbReference type="Gramene" id="Ma10_t27060.1">
    <property type="protein sequence ID" value="Ma10_p27060.1"/>
    <property type="gene ID" value="Ma10_g27060"/>
</dbReference>
<evidence type="ECO:0000313" key="2">
    <source>
        <dbReference type="Proteomes" id="UP000012960"/>
    </source>
</evidence>
<dbReference type="InParanoid" id="A0A804L0U1"/>
<accession>A0A804L0U1</accession>
<dbReference type="EnsemblPlants" id="Ma10_t27060.1">
    <property type="protein sequence ID" value="Ma10_p27060.1"/>
    <property type="gene ID" value="Ma10_g27060"/>
</dbReference>
<organism evidence="1 2">
    <name type="scientific">Musa acuminata subsp. malaccensis</name>
    <name type="common">Wild banana</name>
    <name type="synonym">Musa malaccensis</name>
    <dbReference type="NCBI Taxonomy" id="214687"/>
    <lineage>
        <taxon>Eukaryota</taxon>
        <taxon>Viridiplantae</taxon>
        <taxon>Streptophyta</taxon>
        <taxon>Embryophyta</taxon>
        <taxon>Tracheophyta</taxon>
        <taxon>Spermatophyta</taxon>
        <taxon>Magnoliopsida</taxon>
        <taxon>Liliopsida</taxon>
        <taxon>Zingiberales</taxon>
        <taxon>Musaceae</taxon>
        <taxon>Musa</taxon>
    </lineage>
</organism>
<keyword evidence="2" id="KW-1185">Reference proteome</keyword>
<proteinExistence type="predicted"/>
<sequence>MRAYASNLKPLYVERQLELILDAWDFILVYAPRQML</sequence>
<dbReference type="Proteomes" id="UP000012960">
    <property type="component" value="Unplaced"/>
</dbReference>
<evidence type="ECO:0000313" key="1">
    <source>
        <dbReference type="EnsemblPlants" id="Ma10_p27060.1"/>
    </source>
</evidence>
<dbReference type="AlphaFoldDB" id="A0A804L0U1"/>
<reference evidence="1" key="1">
    <citation type="submission" date="2021-05" db="UniProtKB">
        <authorList>
            <consortium name="EnsemblPlants"/>
        </authorList>
    </citation>
    <scope>IDENTIFICATION</scope>
    <source>
        <strain evidence="1">subsp. malaccensis</strain>
    </source>
</reference>
<protein>
    <submittedName>
        <fullName evidence="1">Uncharacterized protein</fullName>
    </submittedName>
</protein>